<dbReference type="InterPro" id="IPR011765">
    <property type="entry name" value="Pept_M16_N"/>
</dbReference>
<dbReference type="Pfam" id="PF00675">
    <property type="entry name" value="Peptidase_M16"/>
    <property type="match status" value="1"/>
</dbReference>
<dbReference type="STRING" id="1034346.GCA_000313565_01300"/>
<comment type="caution">
    <text evidence="4">The sequence shown here is derived from an EMBL/GenBank/DDBJ whole genome shotgun (WGS) entry which is preliminary data.</text>
</comment>
<evidence type="ECO:0000313" key="5">
    <source>
        <dbReference type="Proteomes" id="UP000247612"/>
    </source>
</evidence>
<name>A0A318KJ64_9FIRM</name>
<reference evidence="3" key="2">
    <citation type="submission" date="2022-03" db="EMBL/GenBank/DDBJ databases">
        <title>First case of bacteraemia caused by Dielma fastidiosa in a patient hospitalised with diverticulitis.</title>
        <authorList>
            <person name="Forman-Ankjaer B."/>
            <person name="Hvid-Jensen F."/>
            <person name="Kobel C.M."/>
            <person name="Greve T."/>
        </authorList>
    </citation>
    <scope>NUCLEOTIDE SEQUENCE</scope>
    <source>
        <strain evidence="3">AUH_DF_2021</strain>
    </source>
</reference>
<dbReference type="AlphaFoldDB" id="A0A318KJ64"/>
<sequence length="425" mass="49512">MNKVISNKYQESYIEETLPNGLKVVLWQKKGYEKSYFMMTTPLGALDIEQVDADGKAFQFEPGTAHFLEHKMFEDEDKDVMNLFSEMGANVNAFTSYTETAYHFTTSEDPEAPLNLLLDFVQRLTISEESVEKEKGIIIQELQMYQQMSDSRLINETFSSLFHEHPLRFDVGGSPESVNRITKSSLEECYALNYHPSTMILVGVTGRELEPLLEIIKNNQMKKQFKPIKNVTRKQFSEPQTVKRPYYQFNMDVTTPKVNIAYKLQGIKDGMQRLKMEWCLKFILDASFTSLSEDYQQWLIDGTINDFYGFELEFGEDFGYMMFYTETEKLDEFKRIVELTLEKAKANGISETTLNQLKRRYYGQSIRDLNSFDDIAFTFMRDYFNKIDFFEALDVINTITMADIQAAAELMDLEHQAILHLMPIE</sequence>
<gene>
    <name evidence="4" type="ORF">DES51_11019</name>
    <name evidence="3" type="ORF">MQE39_06350</name>
</gene>
<dbReference type="InterPro" id="IPR011249">
    <property type="entry name" value="Metalloenz_LuxS/M16"/>
</dbReference>
<protein>
    <submittedName>
        <fullName evidence="3">Insulinase family protein</fullName>
    </submittedName>
    <submittedName>
        <fullName evidence="4">Putative Zn-dependent peptidase</fullName>
    </submittedName>
</protein>
<dbReference type="RefSeq" id="WP_022937615.1">
    <property type="nucleotide sequence ID" value="NZ_BAABZA010000001.1"/>
</dbReference>
<dbReference type="Proteomes" id="UP000247612">
    <property type="component" value="Unassembled WGS sequence"/>
</dbReference>
<dbReference type="SUPFAM" id="SSF63411">
    <property type="entry name" value="LuxS/MPP-like metallohydrolase"/>
    <property type="match status" value="2"/>
</dbReference>
<reference evidence="4 5" key="1">
    <citation type="submission" date="2018-05" db="EMBL/GenBank/DDBJ databases">
        <title>Genomic Encyclopedia of Type Strains, Phase IV (KMG-IV): sequencing the most valuable type-strain genomes for metagenomic binning, comparative biology and taxonomic classification.</title>
        <authorList>
            <person name="Goeker M."/>
        </authorList>
    </citation>
    <scope>NUCLEOTIDE SEQUENCE [LARGE SCALE GENOMIC DNA]</scope>
    <source>
        <strain evidence="4 5">JC118</strain>
    </source>
</reference>
<evidence type="ECO:0000313" key="4">
    <source>
        <dbReference type="EMBL" id="PXX77480.1"/>
    </source>
</evidence>
<feature type="domain" description="Peptidase M16 C-terminal" evidence="2">
    <location>
        <begin position="181"/>
        <end position="360"/>
    </location>
</feature>
<evidence type="ECO:0000313" key="3">
    <source>
        <dbReference type="EMBL" id="MDY5167745.1"/>
    </source>
</evidence>
<evidence type="ECO:0000259" key="2">
    <source>
        <dbReference type="Pfam" id="PF05193"/>
    </source>
</evidence>
<dbReference type="EMBL" id="QJKH01000010">
    <property type="protein sequence ID" value="PXX77480.1"/>
    <property type="molecule type" value="Genomic_DNA"/>
</dbReference>
<dbReference type="PANTHER" id="PTHR11851:SF134">
    <property type="entry name" value="ZINC-DEPENDENT PROTEASE"/>
    <property type="match status" value="1"/>
</dbReference>
<accession>A0A318KJ64</accession>
<dbReference type="Gene3D" id="3.30.830.10">
    <property type="entry name" value="Metalloenzyme, LuxS/M16 peptidase-like"/>
    <property type="match status" value="2"/>
</dbReference>
<evidence type="ECO:0000259" key="1">
    <source>
        <dbReference type="Pfam" id="PF00675"/>
    </source>
</evidence>
<dbReference type="Pfam" id="PF05193">
    <property type="entry name" value="Peptidase_M16_C"/>
    <property type="match status" value="1"/>
</dbReference>
<dbReference type="GO" id="GO:0046872">
    <property type="term" value="F:metal ion binding"/>
    <property type="evidence" value="ECO:0007669"/>
    <property type="project" value="InterPro"/>
</dbReference>
<dbReference type="OrthoDB" id="9811314at2"/>
<dbReference type="Proteomes" id="UP001276902">
    <property type="component" value="Unassembled WGS sequence"/>
</dbReference>
<dbReference type="InterPro" id="IPR007863">
    <property type="entry name" value="Peptidase_M16_C"/>
</dbReference>
<organism evidence="4 5">
    <name type="scientific">Dielma fastidiosa</name>
    <dbReference type="NCBI Taxonomy" id="1034346"/>
    <lineage>
        <taxon>Bacteria</taxon>
        <taxon>Bacillati</taxon>
        <taxon>Bacillota</taxon>
        <taxon>Erysipelotrichia</taxon>
        <taxon>Erysipelotrichales</taxon>
        <taxon>Erysipelotrichaceae</taxon>
        <taxon>Dielma</taxon>
    </lineage>
</organism>
<proteinExistence type="predicted"/>
<dbReference type="InterPro" id="IPR050361">
    <property type="entry name" value="MPP/UQCRC_Complex"/>
</dbReference>
<keyword evidence="5" id="KW-1185">Reference proteome</keyword>
<dbReference type="PANTHER" id="PTHR11851">
    <property type="entry name" value="METALLOPROTEASE"/>
    <property type="match status" value="1"/>
</dbReference>
<feature type="domain" description="Peptidase M16 N-terminal" evidence="1">
    <location>
        <begin position="62"/>
        <end position="167"/>
    </location>
</feature>
<dbReference type="EMBL" id="JALDAW010000011">
    <property type="protein sequence ID" value="MDY5167745.1"/>
    <property type="molecule type" value="Genomic_DNA"/>
</dbReference>
<dbReference type="NCBIfam" id="NF047421">
    <property type="entry name" value="YfmH_fam"/>
    <property type="match status" value="1"/>
</dbReference>